<keyword evidence="1" id="KW-1133">Transmembrane helix</keyword>
<keyword evidence="1" id="KW-0812">Transmembrane</keyword>
<accession>A0A5J4YUS8</accession>
<dbReference type="EMBL" id="VRMN01000004">
    <property type="protein sequence ID" value="KAA8495106.1"/>
    <property type="molecule type" value="Genomic_DNA"/>
</dbReference>
<name>A0A5J4YUS8_PORPP</name>
<protein>
    <submittedName>
        <fullName evidence="2">Uncharacterized protein</fullName>
    </submittedName>
</protein>
<evidence type="ECO:0000313" key="3">
    <source>
        <dbReference type="Proteomes" id="UP000324585"/>
    </source>
</evidence>
<gene>
    <name evidence="2" type="ORF">FVE85_3347</name>
</gene>
<proteinExistence type="predicted"/>
<dbReference type="Proteomes" id="UP000324585">
    <property type="component" value="Unassembled WGS sequence"/>
</dbReference>
<reference evidence="3" key="1">
    <citation type="journal article" date="2019" name="Nat. Commun.">
        <title>Expansion of phycobilisome linker gene families in mesophilic red algae.</title>
        <authorList>
            <person name="Lee J."/>
            <person name="Kim D."/>
            <person name="Bhattacharya D."/>
            <person name="Yoon H.S."/>
        </authorList>
    </citation>
    <scope>NUCLEOTIDE SEQUENCE [LARGE SCALE GENOMIC DNA]</scope>
    <source>
        <strain evidence="3">CCMP 1328</strain>
    </source>
</reference>
<sequence length="200" mass="22318">MKKSRVVRVAVALLALALGMQLLACKVVYSFLHAQLQDLGSDLEFLRHEPVARTYVAASRIELAWSGRFSRSVEHGLSNLLAMMRLISEEESQHMQRTQFLGNRKRSRAALGPRPVTHAFEDFHGVPLDHSQARAVARPEGQRPEMSSVRATLLSTGTDHHWVSFACMIVSVVFCGSCCSFLAFRVAMARMLSRVNQLPV</sequence>
<keyword evidence="1" id="KW-0472">Membrane</keyword>
<comment type="caution">
    <text evidence="2">The sequence shown here is derived from an EMBL/GenBank/DDBJ whole genome shotgun (WGS) entry which is preliminary data.</text>
</comment>
<dbReference type="AlphaFoldDB" id="A0A5J4YUS8"/>
<keyword evidence="3" id="KW-1185">Reference proteome</keyword>
<organism evidence="2 3">
    <name type="scientific">Porphyridium purpureum</name>
    <name type="common">Red alga</name>
    <name type="synonym">Porphyridium cruentum</name>
    <dbReference type="NCBI Taxonomy" id="35688"/>
    <lineage>
        <taxon>Eukaryota</taxon>
        <taxon>Rhodophyta</taxon>
        <taxon>Bangiophyceae</taxon>
        <taxon>Porphyridiales</taxon>
        <taxon>Porphyridiaceae</taxon>
        <taxon>Porphyridium</taxon>
    </lineage>
</organism>
<evidence type="ECO:0000256" key="1">
    <source>
        <dbReference type="SAM" id="Phobius"/>
    </source>
</evidence>
<feature type="transmembrane region" description="Helical" evidence="1">
    <location>
        <begin position="162"/>
        <end position="184"/>
    </location>
</feature>
<evidence type="ECO:0000313" key="2">
    <source>
        <dbReference type="EMBL" id="KAA8495106.1"/>
    </source>
</evidence>